<reference evidence="3 4" key="1">
    <citation type="journal article" date="2018" name="Int. J. Syst. Evol. Microbiol.">
        <title>Paraburkholderia azotifigens sp. nov., a nitrogen-fixing bacterium isolated from paddy soil.</title>
        <authorList>
            <person name="Choi G.M."/>
            <person name="Im W.T."/>
        </authorList>
    </citation>
    <scope>NUCLEOTIDE SEQUENCE [LARGE SCALE GENOMIC DNA]</scope>
    <source>
        <strain evidence="3 4">NF 2-5-3</strain>
    </source>
</reference>
<evidence type="ECO:0000313" key="2">
    <source>
        <dbReference type="EMBL" id="MEM5341334.1"/>
    </source>
</evidence>
<evidence type="ECO:0000313" key="4">
    <source>
        <dbReference type="Proteomes" id="UP000321776"/>
    </source>
</evidence>
<dbReference type="EMBL" id="VOQS01000005">
    <property type="protein sequence ID" value="TXC80765.1"/>
    <property type="molecule type" value="Genomic_DNA"/>
</dbReference>
<name>A0A5C6VAX8_9BURK</name>
<dbReference type="AlphaFoldDB" id="A0A5C6VAX8"/>
<dbReference type="Proteomes" id="UP000321776">
    <property type="component" value="Unassembled WGS sequence"/>
</dbReference>
<dbReference type="InterPro" id="IPR000835">
    <property type="entry name" value="HTH_MarR-typ"/>
</dbReference>
<dbReference type="RefSeq" id="WP_028369070.1">
    <property type="nucleotide sequence ID" value="NZ_JAZHFZ010000008.1"/>
</dbReference>
<dbReference type="InterPro" id="IPR036388">
    <property type="entry name" value="WH-like_DNA-bd_sf"/>
</dbReference>
<dbReference type="InterPro" id="IPR036390">
    <property type="entry name" value="WH_DNA-bd_sf"/>
</dbReference>
<dbReference type="EMBL" id="JAZHGA010000010">
    <property type="protein sequence ID" value="MEM5341334.1"/>
    <property type="molecule type" value="Genomic_DNA"/>
</dbReference>
<dbReference type="Gene3D" id="1.10.10.10">
    <property type="entry name" value="Winged helix-like DNA-binding domain superfamily/Winged helix DNA-binding domain"/>
    <property type="match status" value="1"/>
</dbReference>
<evidence type="ECO:0000313" key="5">
    <source>
        <dbReference type="Proteomes" id="UP001481677"/>
    </source>
</evidence>
<dbReference type="Proteomes" id="UP001481677">
    <property type="component" value="Unassembled WGS sequence"/>
</dbReference>
<gene>
    <name evidence="3" type="ORF">FRZ40_41775</name>
    <name evidence="2" type="ORF">V4C56_17110</name>
</gene>
<proteinExistence type="predicted"/>
<protein>
    <recommendedName>
        <fullName evidence="1">HTH marR-type domain-containing protein</fullName>
    </recommendedName>
</protein>
<dbReference type="GO" id="GO:0003700">
    <property type="term" value="F:DNA-binding transcription factor activity"/>
    <property type="evidence" value="ECO:0007669"/>
    <property type="project" value="InterPro"/>
</dbReference>
<evidence type="ECO:0000313" key="3">
    <source>
        <dbReference type="EMBL" id="TXC80765.1"/>
    </source>
</evidence>
<keyword evidence="5" id="KW-1185">Reference proteome</keyword>
<comment type="caution">
    <text evidence="3">The sequence shown here is derived from an EMBL/GenBank/DDBJ whole genome shotgun (WGS) entry which is preliminary data.</text>
</comment>
<evidence type="ECO:0000259" key="1">
    <source>
        <dbReference type="Pfam" id="PF12802"/>
    </source>
</evidence>
<reference evidence="2 5" key="3">
    <citation type="submission" date="2024-01" db="EMBL/GenBank/DDBJ databases">
        <title>The diversity of rhizobia nodulating Mimosa spp. in eleven states of Brazil covering several biomes is determined by host plant, location, and edaphic factors.</title>
        <authorList>
            <person name="Rouws L."/>
            <person name="Barauna A."/>
            <person name="Beukes C."/>
            <person name="De Faria S.M."/>
            <person name="Gross E."/>
            <person name="Dos Reis Junior F.B."/>
            <person name="Simon M."/>
            <person name="Maluk M."/>
            <person name="Odee D.W."/>
            <person name="Kenicer G."/>
            <person name="Young J.P.W."/>
            <person name="Reis V.M."/>
            <person name="Zilli J."/>
            <person name="James E.K."/>
        </authorList>
    </citation>
    <scope>NUCLEOTIDE SEQUENCE [LARGE SCALE GENOMIC DNA]</scope>
    <source>
        <strain evidence="2 5">JPY530</strain>
    </source>
</reference>
<dbReference type="SUPFAM" id="SSF46785">
    <property type="entry name" value="Winged helix' DNA-binding domain"/>
    <property type="match status" value="1"/>
</dbReference>
<dbReference type="Pfam" id="PF12802">
    <property type="entry name" value="MarR_2"/>
    <property type="match status" value="1"/>
</dbReference>
<sequence>MKRANGWDKVEAREAIRQAAYELSNSGMCERWQDVWHALRGRFDVEQLTTVFDNPLCQIDIEQRCYRARNPGRAEGELRTDLPVITPRVEEKRDPLDSRAIDWKMRKVGLLAARILDMLSGGIECTAMDLAQRLGVSRNEVFKAVRLLLAEGTLEITKCVAAKRGGRGARVFARAAATTALKDDEFLTQAPWNVVDPLAMAFHSMARGE</sequence>
<organism evidence="3 4">
    <name type="scientific">Paraburkholderia azotifigens</name>
    <dbReference type="NCBI Taxonomy" id="2057004"/>
    <lineage>
        <taxon>Bacteria</taxon>
        <taxon>Pseudomonadati</taxon>
        <taxon>Pseudomonadota</taxon>
        <taxon>Betaproteobacteria</taxon>
        <taxon>Burkholderiales</taxon>
        <taxon>Burkholderiaceae</taxon>
        <taxon>Paraburkholderia</taxon>
    </lineage>
</organism>
<feature type="domain" description="HTH marR-type" evidence="1">
    <location>
        <begin position="111"/>
        <end position="164"/>
    </location>
</feature>
<reference evidence="3" key="2">
    <citation type="submission" date="2019-08" db="EMBL/GenBank/DDBJ databases">
        <authorList>
            <person name="Im W.-T."/>
        </authorList>
    </citation>
    <scope>NUCLEOTIDE SEQUENCE</scope>
    <source>
        <strain evidence="3">NF 2-5-3</strain>
    </source>
</reference>
<accession>A0A5C6VAX8</accession>